<evidence type="ECO:0000259" key="2">
    <source>
        <dbReference type="Pfam" id="PF17667"/>
    </source>
</evidence>
<reference evidence="3 4" key="1">
    <citation type="submission" date="2016-03" db="EMBL/GenBank/DDBJ databases">
        <title>Whole genome sequencing of Grifola frondosa 9006-11.</title>
        <authorList>
            <person name="Min B."/>
            <person name="Park H."/>
            <person name="Kim J.-G."/>
            <person name="Cho H."/>
            <person name="Oh Y.-L."/>
            <person name="Kong W.-S."/>
            <person name="Choi I.-G."/>
        </authorList>
    </citation>
    <scope>NUCLEOTIDE SEQUENCE [LARGE SCALE GENOMIC DNA]</scope>
    <source>
        <strain evidence="3 4">9006-11</strain>
    </source>
</reference>
<feature type="domain" description="Fungal-type protein kinase" evidence="2">
    <location>
        <begin position="152"/>
        <end position="334"/>
    </location>
</feature>
<dbReference type="Pfam" id="PF17667">
    <property type="entry name" value="Pkinase_fungal"/>
    <property type="match status" value="1"/>
</dbReference>
<comment type="caution">
    <text evidence="3">The sequence shown here is derived from an EMBL/GenBank/DDBJ whole genome shotgun (WGS) entry which is preliminary data.</text>
</comment>
<evidence type="ECO:0000313" key="4">
    <source>
        <dbReference type="Proteomes" id="UP000092993"/>
    </source>
</evidence>
<evidence type="ECO:0000256" key="1">
    <source>
        <dbReference type="SAM" id="MobiDB-lite"/>
    </source>
</evidence>
<dbReference type="OMA" id="GCAKISH"/>
<protein>
    <recommendedName>
        <fullName evidence="2">Fungal-type protein kinase domain-containing protein</fullName>
    </recommendedName>
</protein>
<evidence type="ECO:0000313" key="3">
    <source>
        <dbReference type="EMBL" id="OBZ73891.1"/>
    </source>
</evidence>
<dbReference type="EMBL" id="LUGG01000006">
    <property type="protein sequence ID" value="OBZ73891.1"/>
    <property type="molecule type" value="Genomic_DNA"/>
</dbReference>
<dbReference type="AlphaFoldDB" id="A0A1C7MAH8"/>
<proteinExistence type="predicted"/>
<dbReference type="InterPro" id="IPR040976">
    <property type="entry name" value="Pkinase_fungal"/>
</dbReference>
<name>A0A1C7MAH8_GRIFR</name>
<feature type="region of interest" description="Disordered" evidence="1">
    <location>
        <begin position="329"/>
        <end position="353"/>
    </location>
</feature>
<accession>A0A1C7MAH8</accession>
<dbReference type="OrthoDB" id="2755487at2759"/>
<keyword evidence="4" id="KW-1185">Reference proteome</keyword>
<gene>
    <name evidence="3" type="ORF">A0H81_06309</name>
</gene>
<dbReference type="Proteomes" id="UP000092993">
    <property type="component" value="Unassembled WGS sequence"/>
</dbReference>
<organism evidence="3 4">
    <name type="scientific">Grifola frondosa</name>
    <name type="common">Maitake</name>
    <name type="synonym">Polyporus frondosus</name>
    <dbReference type="NCBI Taxonomy" id="5627"/>
    <lineage>
        <taxon>Eukaryota</taxon>
        <taxon>Fungi</taxon>
        <taxon>Dikarya</taxon>
        <taxon>Basidiomycota</taxon>
        <taxon>Agaricomycotina</taxon>
        <taxon>Agaricomycetes</taxon>
        <taxon>Polyporales</taxon>
        <taxon>Grifolaceae</taxon>
        <taxon>Grifola</taxon>
    </lineage>
</organism>
<sequence length="353" mass="40451">MENASGDYVTARSTHSTYVSGYGPSGCAKISHRIFLNSMPIEPQTVLSRQPSYKGMFRKIPNDEISTVDLCPVFCKAVTERKVCPGYMLHHSETKYDLHSERLCKVDVGLYKIAEVPEERRTSWNHQRMWLEFRKKGDNAGDPFSDEESGDTRQLILEQLSLYAETAMIRENRTYTVLVMHKFARLIRWDHSGAIVTQKFDYKAHPEIVGEFFWRFAHMTDESQGYDPTAQLVSPDTTLYRLMDKMATEKLLESSDYIGEAFQKSLDAGWLRYNLAVEDKERGTRYFLVGKPQHVSSGLVGHGSRSCVAIDVEKEEFVHLKDHWRHASDVTDEGDDVQQDKEDSHPLRTGGLI</sequence>